<evidence type="ECO:0000256" key="4">
    <source>
        <dbReference type="ARBA" id="ARBA00022679"/>
    </source>
</evidence>
<dbReference type="NCBIfam" id="TIGR00229">
    <property type="entry name" value="sensory_box"/>
    <property type="match status" value="2"/>
</dbReference>
<reference evidence="12" key="1">
    <citation type="submission" date="2019-12" db="EMBL/GenBank/DDBJ databases">
        <title>Endophytic bacteria associated with Panax ginseng seedlings.</title>
        <authorList>
            <person name="Park J.M."/>
            <person name="Shin R."/>
            <person name="Jo S.H."/>
        </authorList>
    </citation>
    <scope>NUCLEOTIDE SEQUENCE [LARGE SCALE GENOMIC DNA]</scope>
    <source>
        <strain evidence="12">PgKB30</strain>
    </source>
</reference>
<dbReference type="SUPFAM" id="SSF47384">
    <property type="entry name" value="Homodimeric domain of signal transducing histidine kinase"/>
    <property type="match status" value="1"/>
</dbReference>
<feature type="domain" description="Response regulatory" evidence="8">
    <location>
        <begin position="734"/>
        <end position="850"/>
    </location>
</feature>
<evidence type="ECO:0000256" key="2">
    <source>
        <dbReference type="ARBA" id="ARBA00012438"/>
    </source>
</evidence>
<sequence>MQLRSALKTSEALRLASLDTGTPSSAVADADDPRADRAAEEVAEQAIKDAQTRYRLAVKATNDAIWDWDLKENHVLWNDALQRVYGHPLATGATTGDWWIAQIHPDDRHRIVTSIHDVIDGRQTGWSDEYRFRRVDGSYAQVLDRGHVIRDVQGNALRMIGAMLDLTPIRDTEAALRQSEERFRTILETIEAAFAIVQVKFDANDYPIDYRFVEANPAFEREAGVNLRGKWVREFAPDLEQFWFDTYGRVAKTRVPATFESYAKAFQRWFDVRAVPVGDPAECQIAIIFNDVTGRRDAEERLRQSEAVARANIERVQLALAAGAIFGTWHWDLPSDSFTVDEAFARAFGLDPVLGYEGLSLEQVAATVHPEDRAGLMTAINEAIRRGGAYAHQYRVRRADGKYYWIEANGRVNFSEEGVPLSFPGVLIDVEERRSVEAQRDLATAALRTLNETLEQRVAERTAALMQTEEKLRQSQKMEAVGQLTGGLAHDFNNLLAGISGSLELLSARFAQGRLTDVDRYLATAQSATRRAAALTHRLLAFSRRQTLDPRPTEVNALVEGMTELIQRTVGPSIDVQTIASPDRCVALVDASQLENALLNLCINSRDAMHEGGSITIETGHQVVEAGDAATLEVTEGEYLTLSVTDTGTGMPASIVAKAFDPFFTTKPIGQGTGLGLSMIYGFAKQSGGQVRITSVVGQGTTLCIYLPRYHGNAGCHEAHLPDPATQTAGIGETILVVDDEPTVRMLVTEVLGELGYSVMEAADSASGLKLLRSDVRVDMLVTDVGLPGGMNGRQMADAARELRPGLRTLFITGYAESAAIGANQLAPGMHVLTKPFAIDTLAARVRELINTPV</sequence>
<dbReference type="Pfam" id="PF00072">
    <property type="entry name" value="Response_reg"/>
    <property type="match status" value="1"/>
</dbReference>
<dbReference type="CDD" id="cd00082">
    <property type="entry name" value="HisKA"/>
    <property type="match status" value="1"/>
</dbReference>
<dbReference type="EMBL" id="CP053746">
    <property type="protein sequence ID" value="QKF52878.1"/>
    <property type="molecule type" value="Genomic_DNA"/>
</dbReference>
<dbReference type="PROSITE" id="PS50112">
    <property type="entry name" value="PAS"/>
    <property type="match status" value="1"/>
</dbReference>
<feature type="domain" description="PAS" evidence="9">
    <location>
        <begin position="50"/>
        <end position="122"/>
    </location>
</feature>
<keyword evidence="4" id="KW-0808">Transferase</keyword>
<proteinExistence type="predicted"/>
<dbReference type="Gene3D" id="3.30.450.20">
    <property type="entry name" value="PAS domain"/>
    <property type="match status" value="3"/>
</dbReference>
<dbReference type="InterPro" id="IPR004358">
    <property type="entry name" value="Sig_transdc_His_kin-like_C"/>
</dbReference>
<organism evidence="11 12">
    <name type="scientific">Pseudomonas graminis</name>
    <dbReference type="NCBI Taxonomy" id="158627"/>
    <lineage>
        <taxon>Bacteria</taxon>
        <taxon>Pseudomonadati</taxon>
        <taxon>Pseudomonadota</taxon>
        <taxon>Gammaproteobacteria</taxon>
        <taxon>Pseudomonadales</taxon>
        <taxon>Pseudomonadaceae</taxon>
        <taxon>Pseudomonas</taxon>
    </lineage>
</organism>
<dbReference type="InterPro" id="IPR000014">
    <property type="entry name" value="PAS"/>
</dbReference>
<evidence type="ECO:0000259" key="9">
    <source>
        <dbReference type="PROSITE" id="PS50112"/>
    </source>
</evidence>
<dbReference type="Gene3D" id="3.40.50.2300">
    <property type="match status" value="1"/>
</dbReference>
<protein>
    <recommendedName>
        <fullName evidence="2">histidine kinase</fullName>
        <ecNumber evidence="2">2.7.13.3</ecNumber>
    </recommendedName>
</protein>
<feature type="domain" description="PAC" evidence="10">
    <location>
        <begin position="126"/>
        <end position="178"/>
    </location>
</feature>
<dbReference type="SMART" id="SM00388">
    <property type="entry name" value="HisKA"/>
    <property type="match status" value="1"/>
</dbReference>
<dbReference type="InterPro" id="IPR036890">
    <property type="entry name" value="HATPase_C_sf"/>
</dbReference>
<dbReference type="KEGG" id="pgg:FX982_03870"/>
<name>A0A6M8MVL2_9PSED</name>
<evidence type="ECO:0000256" key="3">
    <source>
        <dbReference type="ARBA" id="ARBA00022553"/>
    </source>
</evidence>
<dbReference type="InterPro" id="IPR005467">
    <property type="entry name" value="His_kinase_dom"/>
</dbReference>
<evidence type="ECO:0000256" key="6">
    <source>
        <dbReference type="PROSITE-ProRule" id="PRU00169"/>
    </source>
</evidence>
<evidence type="ECO:0000259" key="7">
    <source>
        <dbReference type="PROSITE" id="PS50109"/>
    </source>
</evidence>
<evidence type="ECO:0000256" key="1">
    <source>
        <dbReference type="ARBA" id="ARBA00000085"/>
    </source>
</evidence>
<dbReference type="PRINTS" id="PR00344">
    <property type="entry name" value="BCTRLSENSOR"/>
</dbReference>
<comment type="catalytic activity">
    <reaction evidence="1">
        <text>ATP + protein L-histidine = ADP + protein N-phospho-L-histidine.</text>
        <dbReference type="EC" id="2.7.13.3"/>
    </reaction>
</comment>
<dbReference type="SMART" id="SM00091">
    <property type="entry name" value="PAS"/>
    <property type="match status" value="1"/>
</dbReference>
<dbReference type="Pfam" id="PF08447">
    <property type="entry name" value="PAS_3"/>
    <property type="match status" value="2"/>
</dbReference>
<dbReference type="InterPro" id="IPR003661">
    <property type="entry name" value="HisK_dim/P_dom"/>
</dbReference>
<dbReference type="Gene3D" id="1.10.287.130">
    <property type="match status" value="1"/>
</dbReference>
<dbReference type="InterPro" id="IPR001789">
    <property type="entry name" value="Sig_transdc_resp-reg_receiver"/>
</dbReference>
<dbReference type="Pfam" id="PF02518">
    <property type="entry name" value="HATPase_c"/>
    <property type="match status" value="1"/>
</dbReference>
<evidence type="ECO:0000259" key="8">
    <source>
        <dbReference type="PROSITE" id="PS50110"/>
    </source>
</evidence>
<dbReference type="Gene3D" id="3.30.565.10">
    <property type="entry name" value="Histidine kinase-like ATPase, C-terminal domain"/>
    <property type="match status" value="1"/>
</dbReference>
<keyword evidence="5" id="KW-0418">Kinase</keyword>
<dbReference type="InterPro" id="IPR013655">
    <property type="entry name" value="PAS_fold_3"/>
</dbReference>
<dbReference type="PANTHER" id="PTHR43304:SF1">
    <property type="entry name" value="PAC DOMAIN-CONTAINING PROTEIN"/>
    <property type="match status" value="1"/>
</dbReference>
<keyword evidence="12" id="KW-1185">Reference proteome</keyword>
<dbReference type="Proteomes" id="UP000501989">
    <property type="component" value="Chromosome"/>
</dbReference>
<dbReference type="CDD" id="cd00130">
    <property type="entry name" value="PAS"/>
    <property type="match status" value="2"/>
</dbReference>
<dbReference type="Pfam" id="PF00512">
    <property type="entry name" value="HisKA"/>
    <property type="match status" value="1"/>
</dbReference>
<dbReference type="PROSITE" id="PS50110">
    <property type="entry name" value="RESPONSE_REGULATORY"/>
    <property type="match status" value="1"/>
</dbReference>
<dbReference type="PANTHER" id="PTHR43304">
    <property type="entry name" value="PHYTOCHROME-LIKE PROTEIN CPH1"/>
    <property type="match status" value="1"/>
</dbReference>
<dbReference type="PROSITE" id="PS50113">
    <property type="entry name" value="PAC"/>
    <property type="match status" value="2"/>
</dbReference>
<evidence type="ECO:0000256" key="5">
    <source>
        <dbReference type="ARBA" id="ARBA00022777"/>
    </source>
</evidence>
<dbReference type="Pfam" id="PF13188">
    <property type="entry name" value="PAS_8"/>
    <property type="match status" value="1"/>
</dbReference>
<dbReference type="InterPro" id="IPR035965">
    <property type="entry name" value="PAS-like_dom_sf"/>
</dbReference>
<dbReference type="SMART" id="SM00448">
    <property type="entry name" value="REC"/>
    <property type="match status" value="1"/>
</dbReference>
<feature type="domain" description="PAC" evidence="10">
    <location>
        <begin position="390"/>
        <end position="442"/>
    </location>
</feature>
<dbReference type="GO" id="GO:0000155">
    <property type="term" value="F:phosphorelay sensor kinase activity"/>
    <property type="evidence" value="ECO:0007669"/>
    <property type="project" value="InterPro"/>
</dbReference>
<dbReference type="SUPFAM" id="SSF52172">
    <property type="entry name" value="CheY-like"/>
    <property type="match status" value="1"/>
</dbReference>
<dbReference type="SMART" id="SM00387">
    <property type="entry name" value="HATPase_c"/>
    <property type="match status" value="1"/>
</dbReference>
<gene>
    <name evidence="11" type="ORF">FX982_03870</name>
</gene>
<dbReference type="SUPFAM" id="SSF55874">
    <property type="entry name" value="ATPase domain of HSP90 chaperone/DNA topoisomerase II/histidine kinase"/>
    <property type="match status" value="1"/>
</dbReference>
<feature type="domain" description="Histidine kinase" evidence="7">
    <location>
        <begin position="487"/>
        <end position="711"/>
    </location>
</feature>
<evidence type="ECO:0000313" key="11">
    <source>
        <dbReference type="EMBL" id="QKF52878.1"/>
    </source>
</evidence>
<keyword evidence="3 6" id="KW-0597">Phosphoprotein</keyword>
<evidence type="ECO:0000313" key="12">
    <source>
        <dbReference type="Proteomes" id="UP000501989"/>
    </source>
</evidence>
<dbReference type="SUPFAM" id="SSF55785">
    <property type="entry name" value="PYP-like sensor domain (PAS domain)"/>
    <property type="match status" value="3"/>
</dbReference>
<dbReference type="EC" id="2.7.13.3" evidence="2"/>
<dbReference type="InterPro" id="IPR011006">
    <property type="entry name" value="CheY-like_superfamily"/>
</dbReference>
<dbReference type="CDD" id="cd18161">
    <property type="entry name" value="REC_hyHK_blue-like"/>
    <property type="match status" value="1"/>
</dbReference>
<feature type="modified residue" description="4-aspartylphosphate" evidence="6">
    <location>
        <position position="784"/>
    </location>
</feature>
<evidence type="ECO:0000259" key="10">
    <source>
        <dbReference type="PROSITE" id="PS50113"/>
    </source>
</evidence>
<dbReference type="InterPro" id="IPR003594">
    <property type="entry name" value="HATPase_dom"/>
</dbReference>
<dbReference type="InterPro" id="IPR052162">
    <property type="entry name" value="Sensor_kinase/Photoreceptor"/>
</dbReference>
<dbReference type="PROSITE" id="PS50109">
    <property type="entry name" value="HIS_KIN"/>
    <property type="match status" value="1"/>
</dbReference>
<dbReference type="InterPro" id="IPR036097">
    <property type="entry name" value="HisK_dim/P_sf"/>
</dbReference>
<dbReference type="SMART" id="SM00086">
    <property type="entry name" value="PAC"/>
    <property type="match status" value="2"/>
</dbReference>
<dbReference type="AlphaFoldDB" id="A0A6M8MVL2"/>
<dbReference type="InterPro" id="IPR000700">
    <property type="entry name" value="PAS-assoc_C"/>
</dbReference>
<accession>A0A6M8MVL2</accession>
<dbReference type="InterPro" id="IPR001610">
    <property type="entry name" value="PAC"/>
</dbReference>